<evidence type="ECO:0000313" key="2">
    <source>
        <dbReference type="Proteomes" id="UP000244013"/>
    </source>
</evidence>
<organism evidence="1 2">
    <name type="scientific">Sphingomonas faeni</name>
    <dbReference type="NCBI Taxonomy" id="185950"/>
    <lineage>
        <taxon>Bacteria</taxon>
        <taxon>Pseudomonadati</taxon>
        <taxon>Pseudomonadota</taxon>
        <taxon>Alphaproteobacteria</taxon>
        <taxon>Sphingomonadales</taxon>
        <taxon>Sphingomonadaceae</taxon>
        <taxon>Sphingomonas</taxon>
    </lineage>
</organism>
<name>A0A2T5UCW0_9SPHN</name>
<gene>
    <name evidence="1" type="ORF">C8J25_101846</name>
</gene>
<dbReference type="RefSeq" id="WP_107952316.1">
    <property type="nucleotide sequence ID" value="NZ_QAYE01000001.1"/>
</dbReference>
<dbReference type="EMBL" id="QAYE01000001">
    <property type="protein sequence ID" value="PTW49338.1"/>
    <property type="molecule type" value="Genomic_DNA"/>
</dbReference>
<comment type="caution">
    <text evidence="1">The sequence shown here is derived from an EMBL/GenBank/DDBJ whole genome shotgun (WGS) entry which is preliminary data.</text>
</comment>
<dbReference type="GeneID" id="91004914"/>
<evidence type="ECO:0000313" key="1">
    <source>
        <dbReference type="EMBL" id="PTW49338.1"/>
    </source>
</evidence>
<accession>A0A2T5UCW0</accession>
<protein>
    <submittedName>
        <fullName evidence="1">Uncharacterized protein</fullName>
    </submittedName>
</protein>
<sequence>MTRPSPPIIERHTNAKWQSIEVVEPEARYAICRNGDPIQLRTKDELKPLGHYKYLNSTFAYPAHAHKLAARLNDFFKTNIYAVYTLEPRALVRPPEVVVEDTPYTRRVRNRKATAFLQYYRDLNPDAPFPVYQLADRGRVIFEDETVQDTYNEWEDAE</sequence>
<dbReference type="Proteomes" id="UP000244013">
    <property type="component" value="Unassembled WGS sequence"/>
</dbReference>
<proteinExistence type="predicted"/>
<dbReference type="AlphaFoldDB" id="A0A2T5UCW0"/>
<reference evidence="1 2" key="1">
    <citation type="submission" date="2018-04" db="EMBL/GenBank/DDBJ databases">
        <title>Genomic Encyclopedia of Type Strains, Phase III (KMG-III): the genomes of soil and plant-associated and newly described type strains.</title>
        <authorList>
            <person name="Whitman W."/>
        </authorList>
    </citation>
    <scope>NUCLEOTIDE SEQUENCE [LARGE SCALE GENOMIC DNA]</scope>
    <source>
        <strain evidence="1 2">MA-olki</strain>
    </source>
</reference>